<dbReference type="AlphaFoldDB" id="A0A9R1VSN2"/>
<dbReference type="Proteomes" id="UP000235145">
    <property type="component" value="Unassembled WGS sequence"/>
</dbReference>
<evidence type="ECO:0000313" key="3">
    <source>
        <dbReference type="Proteomes" id="UP000235145"/>
    </source>
</evidence>
<dbReference type="PANTHER" id="PTHR34145:SF28">
    <property type="entry name" value="F-BOX DOMAIN-CONTAINING PROTEIN"/>
    <property type="match status" value="1"/>
</dbReference>
<dbReference type="InterPro" id="IPR036047">
    <property type="entry name" value="F-box-like_dom_sf"/>
</dbReference>
<dbReference type="InterPro" id="IPR055357">
    <property type="entry name" value="LRR_At1g61320_AtMIF1"/>
</dbReference>
<dbReference type="EMBL" id="NBSK02000004">
    <property type="protein sequence ID" value="KAJ0210150.1"/>
    <property type="molecule type" value="Genomic_DNA"/>
</dbReference>
<dbReference type="SUPFAM" id="SSF52058">
    <property type="entry name" value="L domain-like"/>
    <property type="match status" value="1"/>
</dbReference>
<dbReference type="Gene3D" id="3.80.10.10">
    <property type="entry name" value="Ribonuclease Inhibitor"/>
    <property type="match status" value="1"/>
</dbReference>
<keyword evidence="3" id="KW-1185">Reference proteome</keyword>
<dbReference type="OrthoDB" id="1302995at2759"/>
<protein>
    <recommendedName>
        <fullName evidence="1">At1g61320/AtMIF1 LRR domain-containing protein</fullName>
    </recommendedName>
</protein>
<sequence length="524" mass="60304">MAEGMSGSPLLEDIPELLHRIQMRLPVKEAARTSVLSKSWLHAWSTIPTLRFLQATMSLRKEQKPEHLKVIDHTLKKYLHNNIPIERLYLMIDTENQEYSSSLAEKWITSVATKSCLKQLSILIMVTSASFSLPDDILSGKNLTKLRVTGSFSKIHSLLMTTHPVINSVSLRKLHLKHVHISEQVIHEIFSTCKLLVDVELFHCKGFDTIKIKNLGFLNNLQIDSYERNRILEINEVPNLSFFWCVGNPLSVNMGSLEKVTHLSFGDVFMDEAFLDMMKLKFPLLESLTLYMRLWNFESFHFTCASLKRLSLLGCSLRLINVQVNAPKLHSFCFEGQTMPSLMFPAVANSGLKKIKLGMYLSNPVDTSFFLKMRNALELSIEREIGITMTNIVIVPPFEVDIINLRKMAKFPALDVKRLLFKTIGDEGLWESSPFFDAFFTICHPKKIITKPDKMFQHHNHFCKLMVREVMEKKNTGKAEEYLNWPYYLKGFEVKSEKEKSLPDGLRTSLDGSSRHSVFKLNWR</sequence>
<evidence type="ECO:0000259" key="1">
    <source>
        <dbReference type="Pfam" id="PF23622"/>
    </source>
</evidence>
<reference evidence="2 3" key="1">
    <citation type="journal article" date="2017" name="Nat. Commun.">
        <title>Genome assembly with in vitro proximity ligation data and whole-genome triplication in lettuce.</title>
        <authorList>
            <person name="Reyes-Chin-Wo S."/>
            <person name="Wang Z."/>
            <person name="Yang X."/>
            <person name="Kozik A."/>
            <person name="Arikit S."/>
            <person name="Song C."/>
            <person name="Xia L."/>
            <person name="Froenicke L."/>
            <person name="Lavelle D.O."/>
            <person name="Truco M.J."/>
            <person name="Xia R."/>
            <person name="Zhu S."/>
            <person name="Xu C."/>
            <person name="Xu H."/>
            <person name="Xu X."/>
            <person name="Cox K."/>
            <person name="Korf I."/>
            <person name="Meyers B.C."/>
            <person name="Michelmore R.W."/>
        </authorList>
    </citation>
    <scope>NUCLEOTIDE SEQUENCE [LARGE SCALE GENOMIC DNA]</scope>
    <source>
        <strain evidence="3">cv. Salinas</strain>
        <tissue evidence="2">Seedlings</tissue>
    </source>
</reference>
<proteinExistence type="predicted"/>
<dbReference type="Pfam" id="PF23622">
    <property type="entry name" value="LRR_At1g61320_AtMIF1"/>
    <property type="match status" value="1"/>
</dbReference>
<dbReference type="Gramene" id="rna-gnl|WGS:NBSK|LSAT_4X78141_mrna">
    <property type="protein sequence ID" value="cds-PLY95616.1"/>
    <property type="gene ID" value="gene-LSAT_4X78141"/>
</dbReference>
<organism evidence="2 3">
    <name type="scientific">Lactuca sativa</name>
    <name type="common">Garden lettuce</name>
    <dbReference type="NCBI Taxonomy" id="4236"/>
    <lineage>
        <taxon>Eukaryota</taxon>
        <taxon>Viridiplantae</taxon>
        <taxon>Streptophyta</taxon>
        <taxon>Embryophyta</taxon>
        <taxon>Tracheophyta</taxon>
        <taxon>Spermatophyta</taxon>
        <taxon>Magnoliopsida</taxon>
        <taxon>eudicotyledons</taxon>
        <taxon>Gunneridae</taxon>
        <taxon>Pentapetalae</taxon>
        <taxon>asterids</taxon>
        <taxon>campanulids</taxon>
        <taxon>Asterales</taxon>
        <taxon>Asteraceae</taxon>
        <taxon>Cichorioideae</taxon>
        <taxon>Cichorieae</taxon>
        <taxon>Lactucinae</taxon>
        <taxon>Lactuca</taxon>
    </lineage>
</organism>
<name>A0A9R1VSN2_LACSA</name>
<dbReference type="SUPFAM" id="SSF81383">
    <property type="entry name" value="F-box domain"/>
    <property type="match status" value="1"/>
</dbReference>
<dbReference type="InterPro" id="IPR053772">
    <property type="entry name" value="At1g61320/At1g61330-like"/>
</dbReference>
<accession>A0A9R1VSN2</accession>
<dbReference type="InterPro" id="IPR032675">
    <property type="entry name" value="LRR_dom_sf"/>
</dbReference>
<evidence type="ECO:0000313" key="2">
    <source>
        <dbReference type="EMBL" id="KAJ0210150.1"/>
    </source>
</evidence>
<dbReference type="PANTHER" id="PTHR34145">
    <property type="entry name" value="OS02G0105600 PROTEIN"/>
    <property type="match status" value="1"/>
</dbReference>
<comment type="caution">
    <text evidence="2">The sequence shown here is derived from an EMBL/GenBank/DDBJ whole genome shotgun (WGS) entry which is preliminary data.</text>
</comment>
<gene>
    <name evidence="2" type="ORF">LSAT_V11C400188220</name>
</gene>
<feature type="domain" description="At1g61320/AtMIF1 LRR" evidence="1">
    <location>
        <begin position="80"/>
        <end position="292"/>
    </location>
</feature>